<dbReference type="RefSeq" id="WP_062721260.1">
    <property type="nucleotide sequence ID" value="NZ_KQ948931.1"/>
</dbReference>
<proteinExistence type="predicted"/>
<keyword evidence="1" id="KW-1133">Transmembrane helix</keyword>
<feature type="transmembrane region" description="Helical" evidence="1">
    <location>
        <begin position="26"/>
        <end position="42"/>
    </location>
</feature>
<accession>A0A101TX92</accession>
<reference evidence="2 3" key="1">
    <citation type="submission" date="2015-10" db="EMBL/GenBank/DDBJ databases">
        <title>Draft genome sequence of Streptomyces caeruleatus NRRL B-24802, type strain for the species Streptomyces caeruleatus.</title>
        <authorList>
            <person name="Ruckert C."/>
            <person name="Winkler A."/>
            <person name="Kalinowski J."/>
            <person name="Kampfer P."/>
            <person name="Glaeser S."/>
        </authorList>
    </citation>
    <scope>NUCLEOTIDE SEQUENCE [LARGE SCALE GENOMIC DNA]</scope>
    <source>
        <strain evidence="2 3">NRRL B-24802</strain>
    </source>
</reference>
<dbReference type="AlphaFoldDB" id="A0A101TX92"/>
<evidence type="ECO:0000313" key="2">
    <source>
        <dbReference type="EMBL" id="KUO00061.1"/>
    </source>
</evidence>
<dbReference type="NCBIfam" id="NF042935">
    <property type="entry name" value="SCO6880_fam"/>
    <property type="match status" value="1"/>
</dbReference>
<evidence type="ECO:0008006" key="4">
    <source>
        <dbReference type="Google" id="ProtNLM"/>
    </source>
</evidence>
<keyword evidence="1" id="KW-0812">Transmembrane</keyword>
<sequence>MTTRTYQFGKHRPTGLVGRRDMGEQVVLGGGAVAGILLGYLFSGATAIAAVGLVTPILFALVVVYAPYRPKGTSQRRTLYRWWRINRYHRRALRRTGGVWVSPAFEAGVRRDGTPPDAALAEPEGIAGMTWVRVSVRGQRAAVVLQPEARCVTATLEIASPGLGGKEVAEQVVALERWGELLDAFGNVDEHPVKRVQVIARQMKSDPYAHQRFITQRDESAATAAAPQWLKDSYDVLANAVSTSAEEHRYYITIHAKFTRDLAAEGAARGTGDEGIAAAMAAYLEELWSRAEDADLSVIAPLDEGRLAAFIRNSYDPDHAIWDTELPPAHAFPRNVDVRPGTHVATRAAGSTNQWFHATAAVVGWPTTPVGPDFLAPLLIGMPDVIRTIAITQQLEPNNKAVERMLAEDTNNQAEMDRDRKRGKNIDPRDQIAANATGSRGMALAQSGAAGSAVVGYITISARSAEELERIKRTTASRARNAQLRVEWLDLEHARAFATTLPFAGGVK</sequence>
<dbReference type="STRING" id="661399.AQJ67_24675"/>
<organism evidence="2 3">
    <name type="scientific">Streptomyces caeruleatus</name>
    <dbReference type="NCBI Taxonomy" id="661399"/>
    <lineage>
        <taxon>Bacteria</taxon>
        <taxon>Bacillati</taxon>
        <taxon>Actinomycetota</taxon>
        <taxon>Actinomycetes</taxon>
        <taxon>Kitasatosporales</taxon>
        <taxon>Streptomycetaceae</taxon>
        <taxon>Streptomyces</taxon>
    </lineage>
</organism>
<dbReference type="EMBL" id="LMWY01000029">
    <property type="protein sequence ID" value="KUO00061.1"/>
    <property type="molecule type" value="Genomic_DNA"/>
</dbReference>
<dbReference type="OrthoDB" id="3917408at2"/>
<dbReference type="InterPro" id="IPR049978">
    <property type="entry name" value="SCO6880-like"/>
</dbReference>
<gene>
    <name evidence="2" type="ORF">AQJ67_24675</name>
</gene>
<name>A0A101TX92_9ACTN</name>
<dbReference type="Proteomes" id="UP000053429">
    <property type="component" value="Unassembled WGS sequence"/>
</dbReference>
<protein>
    <recommendedName>
        <fullName evidence="4">PrgI family protein</fullName>
    </recommendedName>
</protein>
<evidence type="ECO:0000256" key="1">
    <source>
        <dbReference type="SAM" id="Phobius"/>
    </source>
</evidence>
<evidence type="ECO:0000313" key="3">
    <source>
        <dbReference type="Proteomes" id="UP000053429"/>
    </source>
</evidence>
<keyword evidence="3" id="KW-1185">Reference proteome</keyword>
<keyword evidence="1" id="KW-0472">Membrane</keyword>
<feature type="transmembrane region" description="Helical" evidence="1">
    <location>
        <begin position="48"/>
        <end position="68"/>
    </location>
</feature>
<comment type="caution">
    <text evidence="2">The sequence shown here is derived from an EMBL/GenBank/DDBJ whole genome shotgun (WGS) entry which is preliminary data.</text>
</comment>